<dbReference type="InterPro" id="IPR036388">
    <property type="entry name" value="WH-like_DNA-bd_sf"/>
</dbReference>
<dbReference type="InterPro" id="IPR008920">
    <property type="entry name" value="TF_FadR/GntR_C"/>
</dbReference>
<protein>
    <submittedName>
        <fullName evidence="6">GntR family transcriptional regulator</fullName>
    </submittedName>
</protein>
<dbReference type="EMBL" id="JAFCNB010000007">
    <property type="protein sequence ID" value="MBP2705107.1"/>
    <property type="molecule type" value="Genomic_DNA"/>
</dbReference>
<evidence type="ECO:0000256" key="3">
    <source>
        <dbReference type="ARBA" id="ARBA00023163"/>
    </source>
</evidence>
<dbReference type="Proteomes" id="UP000674234">
    <property type="component" value="Unassembled WGS sequence"/>
</dbReference>
<feature type="region of interest" description="Disordered" evidence="4">
    <location>
        <begin position="32"/>
        <end position="57"/>
    </location>
</feature>
<evidence type="ECO:0000256" key="4">
    <source>
        <dbReference type="SAM" id="MobiDB-lite"/>
    </source>
</evidence>
<dbReference type="PROSITE" id="PS50949">
    <property type="entry name" value="HTH_GNTR"/>
    <property type="match status" value="1"/>
</dbReference>
<dbReference type="Gene3D" id="1.20.120.530">
    <property type="entry name" value="GntR ligand-binding domain-like"/>
    <property type="match status" value="1"/>
</dbReference>
<gene>
    <name evidence="6" type="ORF">JOL79_14925</name>
</gene>
<name>A0A940WJK6_9ACTN</name>
<keyword evidence="3" id="KW-0804">Transcription</keyword>
<dbReference type="Pfam" id="PF07729">
    <property type="entry name" value="FCD"/>
    <property type="match status" value="1"/>
</dbReference>
<organism evidence="6 7">
    <name type="scientific">Microbispora oryzae</name>
    <dbReference type="NCBI Taxonomy" id="2806554"/>
    <lineage>
        <taxon>Bacteria</taxon>
        <taxon>Bacillati</taxon>
        <taxon>Actinomycetota</taxon>
        <taxon>Actinomycetes</taxon>
        <taxon>Streptosporangiales</taxon>
        <taxon>Streptosporangiaceae</taxon>
        <taxon>Microbispora</taxon>
    </lineage>
</organism>
<keyword evidence="1" id="KW-0805">Transcription regulation</keyword>
<evidence type="ECO:0000313" key="7">
    <source>
        <dbReference type="Proteomes" id="UP000674234"/>
    </source>
</evidence>
<reference evidence="6" key="1">
    <citation type="submission" date="2021-02" db="EMBL/GenBank/DDBJ databases">
        <title>Draft genome sequence of Microbispora sp. RL4-1S isolated from rice leaves in Thailand.</title>
        <authorList>
            <person name="Muangham S."/>
            <person name="Duangmal K."/>
        </authorList>
    </citation>
    <scope>NUCLEOTIDE SEQUENCE</scope>
    <source>
        <strain evidence="6">RL4-1S</strain>
    </source>
</reference>
<keyword evidence="2" id="KW-0238">DNA-binding</keyword>
<feature type="domain" description="HTH gntR-type" evidence="5">
    <location>
        <begin position="100"/>
        <end position="167"/>
    </location>
</feature>
<evidence type="ECO:0000313" key="6">
    <source>
        <dbReference type="EMBL" id="MBP2705107.1"/>
    </source>
</evidence>
<dbReference type="Gene3D" id="1.10.10.10">
    <property type="entry name" value="Winged helix-like DNA-binding domain superfamily/Winged helix DNA-binding domain"/>
    <property type="match status" value="1"/>
</dbReference>
<dbReference type="InterPro" id="IPR000524">
    <property type="entry name" value="Tscrpt_reg_HTH_GntR"/>
</dbReference>
<dbReference type="GO" id="GO:0003700">
    <property type="term" value="F:DNA-binding transcription factor activity"/>
    <property type="evidence" value="ECO:0007669"/>
    <property type="project" value="InterPro"/>
</dbReference>
<dbReference type="GO" id="GO:0003677">
    <property type="term" value="F:DNA binding"/>
    <property type="evidence" value="ECO:0007669"/>
    <property type="project" value="UniProtKB-KW"/>
</dbReference>
<dbReference type="SMART" id="SM00895">
    <property type="entry name" value="FCD"/>
    <property type="match status" value="1"/>
</dbReference>
<keyword evidence="7" id="KW-1185">Reference proteome</keyword>
<dbReference type="InterPro" id="IPR011711">
    <property type="entry name" value="GntR_C"/>
</dbReference>
<dbReference type="SUPFAM" id="SSF48008">
    <property type="entry name" value="GntR ligand-binding domain-like"/>
    <property type="match status" value="1"/>
</dbReference>
<evidence type="ECO:0000259" key="5">
    <source>
        <dbReference type="PROSITE" id="PS50949"/>
    </source>
</evidence>
<dbReference type="PANTHER" id="PTHR43537:SF24">
    <property type="entry name" value="GLUCONATE OPERON TRANSCRIPTIONAL REPRESSOR"/>
    <property type="match status" value="1"/>
</dbReference>
<dbReference type="Pfam" id="PF00392">
    <property type="entry name" value="GntR"/>
    <property type="match status" value="1"/>
</dbReference>
<dbReference type="AlphaFoldDB" id="A0A940WJK6"/>
<evidence type="ECO:0000256" key="2">
    <source>
        <dbReference type="ARBA" id="ARBA00023125"/>
    </source>
</evidence>
<dbReference type="InterPro" id="IPR036390">
    <property type="entry name" value="WH_DNA-bd_sf"/>
</dbReference>
<accession>A0A940WJK6</accession>
<comment type="caution">
    <text evidence="6">The sequence shown here is derived from an EMBL/GenBank/DDBJ whole genome shotgun (WGS) entry which is preliminary data.</text>
</comment>
<dbReference type="SMART" id="SM00345">
    <property type="entry name" value="HTH_GNTR"/>
    <property type="match status" value="1"/>
</dbReference>
<dbReference type="SUPFAM" id="SSF46785">
    <property type="entry name" value="Winged helix' DNA-binding domain"/>
    <property type="match status" value="1"/>
</dbReference>
<sequence length="332" mass="37128">MLPPRVRIGAPGPGRLGSGLAAGLAGIVRWPRRPGPSGRCPSGRARRWGGPGGESFSRRRRTVSRTAPGFNSVRHPAKPGEPSVLVVDAELYTKPDTRTGLRRDQVYGELRRRLMLGEFALRSRLVEERLATLLRVSRTPVREALVRLLADGLVERGEDGGYYVAQPDLTDLRDLYELRITLELRGISRALEPGVRGHDPALLEPLRDQWRSLRDDQPEPDPQFVLMDEDFHVTMSRASGNAALTGTLASVNARIRAVRMYDFLTADRITLTILQHMEIVEEVLAGRLEDALRAMRRHVGESMDVVERRAARAITQMALNRGRRHDVDRGSH</sequence>
<dbReference type="PANTHER" id="PTHR43537">
    <property type="entry name" value="TRANSCRIPTIONAL REGULATOR, GNTR FAMILY"/>
    <property type="match status" value="1"/>
</dbReference>
<evidence type="ECO:0000256" key="1">
    <source>
        <dbReference type="ARBA" id="ARBA00023015"/>
    </source>
</evidence>
<proteinExistence type="predicted"/>